<dbReference type="Proteomes" id="UP000010483">
    <property type="component" value="Chromosome"/>
</dbReference>
<evidence type="ECO:0008006" key="3">
    <source>
        <dbReference type="Google" id="ProtNLM"/>
    </source>
</evidence>
<gene>
    <name evidence="1" type="ordered locus">Cyast_1255</name>
</gene>
<accession>K9YLE7</accession>
<protein>
    <recommendedName>
        <fullName evidence="3">DUF4258 domain-containing protein</fullName>
    </recommendedName>
</protein>
<dbReference type="BioCyc" id="CSTA292563:G1353-1262-MONOMER"/>
<dbReference type="KEGG" id="csn:Cyast_1255"/>
<dbReference type="STRING" id="292563.Cyast_1255"/>
<organism evidence="1 2">
    <name type="scientific">Cyanobacterium stanieri (strain ATCC 29140 / PCC 7202)</name>
    <dbReference type="NCBI Taxonomy" id="292563"/>
    <lineage>
        <taxon>Bacteria</taxon>
        <taxon>Bacillati</taxon>
        <taxon>Cyanobacteriota</taxon>
        <taxon>Cyanophyceae</taxon>
        <taxon>Oscillatoriophycideae</taxon>
        <taxon>Chroococcales</taxon>
        <taxon>Geminocystaceae</taxon>
        <taxon>Cyanobacterium</taxon>
    </lineage>
</organism>
<proteinExistence type="predicted"/>
<dbReference type="InterPro" id="IPR025354">
    <property type="entry name" value="DUF4258"/>
</dbReference>
<dbReference type="AlphaFoldDB" id="K9YLE7"/>
<name>K9YLE7_CYASC</name>
<evidence type="ECO:0000313" key="2">
    <source>
        <dbReference type="Proteomes" id="UP000010483"/>
    </source>
</evidence>
<reference evidence="2" key="1">
    <citation type="journal article" date="2013" name="Proc. Natl. Acad. Sci. U.S.A.">
        <title>Improving the coverage of the cyanobacterial phylum using diversity-driven genome sequencing.</title>
        <authorList>
            <person name="Shih P.M."/>
            <person name="Wu D."/>
            <person name="Latifi A."/>
            <person name="Axen S.D."/>
            <person name="Fewer D.P."/>
            <person name="Talla E."/>
            <person name="Calteau A."/>
            <person name="Cai F."/>
            <person name="Tandeau de Marsac N."/>
            <person name="Rippka R."/>
            <person name="Herdman M."/>
            <person name="Sivonen K."/>
            <person name="Coursin T."/>
            <person name="Laurent T."/>
            <person name="Goodwin L."/>
            <person name="Nolan M."/>
            <person name="Davenport K.W."/>
            <person name="Han C.S."/>
            <person name="Rubin E.M."/>
            <person name="Eisen J.A."/>
            <person name="Woyke T."/>
            <person name="Gugger M."/>
            <person name="Kerfeld C.A."/>
        </authorList>
    </citation>
    <scope>NUCLEOTIDE SEQUENCE [LARGE SCALE GENOMIC DNA]</scope>
    <source>
        <strain evidence="2">ATCC 29140 / PCC 7202</strain>
    </source>
</reference>
<evidence type="ECO:0000313" key="1">
    <source>
        <dbReference type="EMBL" id="AFZ47220.1"/>
    </source>
</evidence>
<dbReference type="eggNOG" id="ENOG5032Z5Y">
    <property type="taxonomic scope" value="Bacteria"/>
</dbReference>
<dbReference type="Pfam" id="PF14076">
    <property type="entry name" value="DUF4258"/>
    <property type="match status" value="1"/>
</dbReference>
<dbReference type="HOGENOM" id="CLU_161787_0_1_3"/>
<dbReference type="EMBL" id="CP003940">
    <property type="protein sequence ID" value="AFZ47220.1"/>
    <property type="molecule type" value="Genomic_DNA"/>
</dbReference>
<keyword evidence="2" id="KW-1185">Reference proteome</keyword>
<sequence length="101" mass="11892">MLRAIQQKIINGQFELSKHAFDQSIVRNIRIKEINEMITNGQIIEDYPDDKYGSSCLICGFTLANRPLHLHCSYPSRPILKIITLYQPNKQRWQNNFSTRR</sequence>